<dbReference type="OrthoDB" id="9786503at2"/>
<dbReference type="GO" id="GO:0032259">
    <property type="term" value="P:methylation"/>
    <property type="evidence" value="ECO:0007669"/>
    <property type="project" value="UniProtKB-KW"/>
</dbReference>
<evidence type="ECO:0000256" key="2">
    <source>
        <dbReference type="SAM" id="MobiDB-lite"/>
    </source>
</evidence>
<gene>
    <name evidence="4" type="ORF">SAMN05444374_104138</name>
</gene>
<proteinExistence type="predicted"/>
<feature type="domain" description="Methyltransferase" evidence="3">
    <location>
        <begin position="38"/>
        <end position="132"/>
    </location>
</feature>
<feature type="region of interest" description="Disordered" evidence="2">
    <location>
        <begin position="1"/>
        <end position="21"/>
    </location>
</feature>
<dbReference type="GeneID" id="85485293"/>
<dbReference type="AlphaFoldDB" id="A0A1I0T7J8"/>
<evidence type="ECO:0000259" key="3">
    <source>
        <dbReference type="Pfam" id="PF13649"/>
    </source>
</evidence>
<keyword evidence="4" id="KW-0489">Methyltransferase</keyword>
<dbReference type="EMBL" id="FOJN01000004">
    <property type="protein sequence ID" value="SFA47006.1"/>
    <property type="molecule type" value="Genomic_DNA"/>
</dbReference>
<evidence type="ECO:0000313" key="5">
    <source>
        <dbReference type="Proteomes" id="UP000182054"/>
    </source>
</evidence>
<dbReference type="RefSeq" id="WP_068360267.1">
    <property type="nucleotide sequence ID" value="NZ_FOJN01000004.1"/>
</dbReference>
<protein>
    <submittedName>
        <fullName evidence="4">Methyltransferase domain-containing protein</fullName>
    </submittedName>
</protein>
<dbReference type="InterPro" id="IPR029063">
    <property type="entry name" value="SAM-dependent_MTases_sf"/>
</dbReference>
<dbReference type="Pfam" id="PF13649">
    <property type="entry name" value="Methyltransf_25"/>
    <property type="match status" value="1"/>
</dbReference>
<accession>A0A1I0T7J8</accession>
<keyword evidence="1 4" id="KW-0808">Transferase</keyword>
<name>A0A1I0T7J8_9NOCA</name>
<dbReference type="InterPro" id="IPR041698">
    <property type="entry name" value="Methyltransf_25"/>
</dbReference>
<dbReference type="PANTHER" id="PTHR43861:SF3">
    <property type="entry name" value="PUTATIVE (AFU_ORTHOLOGUE AFUA_2G14390)-RELATED"/>
    <property type="match status" value="1"/>
</dbReference>
<dbReference type="PANTHER" id="PTHR43861">
    <property type="entry name" value="TRANS-ACONITATE 2-METHYLTRANSFERASE-RELATED"/>
    <property type="match status" value="1"/>
</dbReference>
<dbReference type="Gene3D" id="3.40.50.150">
    <property type="entry name" value="Vaccinia Virus protein VP39"/>
    <property type="match status" value="1"/>
</dbReference>
<dbReference type="SUPFAM" id="SSF53335">
    <property type="entry name" value="S-adenosyl-L-methionine-dependent methyltransferases"/>
    <property type="match status" value="1"/>
</dbReference>
<reference evidence="4 5" key="1">
    <citation type="submission" date="2016-10" db="EMBL/GenBank/DDBJ databases">
        <authorList>
            <person name="de Groot N.N."/>
        </authorList>
    </citation>
    <scope>NUCLEOTIDE SEQUENCE [LARGE SCALE GENOMIC DNA]</scope>
    <source>
        <strain evidence="4 5">DSM 44908</strain>
    </source>
</reference>
<dbReference type="CDD" id="cd02440">
    <property type="entry name" value="AdoMet_MTases"/>
    <property type="match status" value="1"/>
</dbReference>
<dbReference type="Proteomes" id="UP000182054">
    <property type="component" value="Unassembled WGS sequence"/>
</dbReference>
<organism evidence="4 5">
    <name type="scientific">Rhodococcoides kroppenstedtii</name>
    <dbReference type="NCBI Taxonomy" id="293050"/>
    <lineage>
        <taxon>Bacteria</taxon>
        <taxon>Bacillati</taxon>
        <taxon>Actinomycetota</taxon>
        <taxon>Actinomycetes</taxon>
        <taxon>Mycobacteriales</taxon>
        <taxon>Nocardiaceae</taxon>
        <taxon>Rhodococcoides</taxon>
    </lineage>
</organism>
<evidence type="ECO:0000256" key="1">
    <source>
        <dbReference type="ARBA" id="ARBA00022679"/>
    </source>
</evidence>
<sequence length="200" mass="21125">MDAAAWDAKYDGRTPSPGSPPDDVLVEFVTSRPHGRALDLACGHGRNALWLATRGWQVDAVDFSGVALSGAASVAATATRSIRERVRWVHADVTTLVPPREYDLVVASYLHLPPDVRRTVLKAAIGALKHEGILIVIGHHTDNPTTGAPGPSDIEILYTPGDLVADLPAAAIVVRADTTSRRVGDATALDTVLVASVTDE</sequence>
<evidence type="ECO:0000313" key="4">
    <source>
        <dbReference type="EMBL" id="SFA47006.1"/>
    </source>
</evidence>
<dbReference type="GO" id="GO:0008168">
    <property type="term" value="F:methyltransferase activity"/>
    <property type="evidence" value="ECO:0007669"/>
    <property type="project" value="UniProtKB-KW"/>
</dbReference>